<name>A0ABQ1ZZJ7_9BACT</name>
<evidence type="ECO:0000313" key="2">
    <source>
        <dbReference type="Proteomes" id="UP000637774"/>
    </source>
</evidence>
<accession>A0ABQ1ZZJ7</accession>
<dbReference type="Proteomes" id="UP000637774">
    <property type="component" value="Unassembled WGS sequence"/>
</dbReference>
<sequence length="340" mass="37920">MILPDTLRLNEFGFYEIKQKPTPAELRDYYAQRYYQENLTTYQAAYPPEELEHIEGKLRLRHWVLEELRKPNRVGARNQHVPMPAPKGAELEKPSATADAVGKQAAGVAANPGSFLDIGCGEGWALDYFQRQGWEVLGLDFSSFSLEKFHPALRDRLRTGDLYEELQTLVAAGQQFDVLWLDNVLEHVLEPAELLRLCRALVNPGGVLVVDVPNDFSVLQQHLLDSGQIDRPFWVVLPDHLSYFNSAGLRNIAKATGWHIAKVIGDQPIDLNLLNPAANYVMDRTLGKGAHQARLQQDNLLLRTAPLPAVAAYYEALAGVGLGRSIVAFLQPAQLVINGQ</sequence>
<dbReference type="EMBL" id="BMGY01000005">
    <property type="protein sequence ID" value="GGH81561.1"/>
    <property type="molecule type" value="Genomic_DNA"/>
</dbReference>
<dbReference type="PANTHER" id="PTHR43861">
    <property type="entry name" value="TRANS-ACONITATE 2-METHYLTRANSFERASE-RELATED"/>
    <property type="match status" value="1"/>
</dbReference>
<proteinExistence type="predicted"/>
<evidence type="ECO:0008006" key="3">
    <source>
        <dbReference type="Google" id="ProtNLM"/>
    </source>
</evidence>
<gene>
    <name evidence="1" type="ORF">GCM10011495_08480</name>
</gene>
<keyword evidence="2" id="KW-1185">Reference proteome</keyword>
<dbReference type="CDD" id="cd02440">
    <property type="entry name" value="AdoMet_MTases"/>
    <property type="match status" value="1"/>
</dbReference>
<dbReference type="SUPFAM" id="SSF53335">
    <property type="entry name" value="S-adenosyl-L-methionine-dependent methyltransferases"/>
    <property type="match status" value="1"/>
</dbReference>
<reference evidence="2" key="1">
    <citation type="journal article" date="2019" name="Int. J. Syst. Evol. Microbiol.">
        <title>The Global Catalogue of Microorganisms (GCM) 10K type strain sequencing project: providing services to taxonomists for standard genome sequencing and annotation.</title>
        <authorList>
            <consortium name="The Broad Institute Genomics Platform"/>
            <consortium name="The Broad Institute Genome Sequencing Center for Infectious Disease"/>
            <person name="Wu L."/>
            <person name="Ma J."/>
        </authorList>
    </citation>
    <scope>NUCLEOTIDE SEQUENCE [LARGE SCALE GENOMIC DNA]</scope>
    <source>
        <strain evidence="2">CGMCC 1.14966</strain>
    </source>
</reference>
<dbReference type="RefSeq" id="WP_188560786.1">
    <property type="nucleotide sequence ID" value="NZ_BMGY01000005.1"/>
</dbReference>
<organism evidence="1 2">
    <name type="scientific">Hymenobacter frigidus</name>
    <dbReference type="NCBI Taxonomy" id="1524095"/>
    <lineage>
        <taxon>Bacteria</taxon>
        <taxon>Pseudomonadati</taxon>
        <taxon>Bacteroidota</taxon>
        <taxon>Cytophagia</taxon>
        <taxon>Cytophagales</taxon>
        <taxon>Hymenobacteraceae</taxon>
        <taxon>Hymenobacter</taxon>
    </lineage>
</organism>
<dbReference type="Gene3D" id="3.40.50.150">
    <property type="entry name" value="Vaccinia Virus protein VP39"/>
    <property type="match status" value="1"/>
</dbReference>
<comment type="caution">
    <text evidence="1">The sequence shown here is derived from an EMBL/GenBank/DDBJ whole genome shotgun (WGS) entry which is preliminary data.</text>
</comment>
<dbReference type="Pfam" id="PF13489">
    <property type="entry name" value="Methyltransf_23"/>
    <property type="match status" value="1"/>
</dbReference>
<dbReference type="InterPro" id="IPR029063">
    <property type="entry name" value="SAM-dependent_MTases_sf"/>
</dbReference>
<protein>
    <recommendedName>
        <fullName evidence="3">Class I SAM-dependent methyltransferase</fullName>
    </recommendedName>
</protein>
<evidence type="ECO:0000313" key="1">
    <source>
        <dbReference type="EMBL" id="GGH81561.1"/>
    </source>
</evidence>